<feature type="transmembrane region" description="Helical" evidence="1">
    <location>
        <begin position="153"/>
        <end position="171"/>
    </location>
</feature>
<protein>
    <submittedName>
        <fullName evidence="2">Uncharacterized protein</fullName>
    </submittedName>
</protein>
<feature type="transmembrane region" description="Helical" evidence="1">
    <location>
        <begin position="88"/>
        <end position="106"/>
    </location>
</feature>
<keyword evidence="1" id="KW-0472">Membrane</keyword>
<dbReference type="AlphaFoldDB" id="A0A927CUX0"/>
<evidence type="ECO:0000313" key="3">
    <source>
        <dbReference type="Proteomes" id="UP000602076"/>
    </source>
</evidence>
<dbReference type="RefSeq" id="WP_190997817.1">
    <property type="nucleotide sequence ID" value="NZ_JACXSI010000015.1"/>
</dbReference>
<comment type="caution">
    <text evidence="2">The sequence shown here is derived from an EMBL/GenBank/DDBJ whole genome shotgun (WGS) entry which is preliminary data.</text>
</comment>
<accession>A0A927CUX0</accession>
<proteinExistence type="predicted"/>
<feature type="transmembrane region" description="Helical" evidence="1">
    <location>
        <begin position="113"/>
        <end position="133"/>
    </location>
</feature>
<feature type="transmembrane region" description="Helical" evidence="1">
    <location>
        <begin position="31"/>
        <end position="47"/>
    </location>
</feature>
<feature type="transmembrane region" description="Helical" evidence="1">
    <location>
        <begin position="9"/>
        <end position="25"/>
    </location>
</feature>
<keyword evidence="3" id="KW-1185">Reference proteome</keyword>
<keyword evidence="1" id="KW-0812">Transmembrane</keyword>
<reference evidence="2" key="1">
    <citation type="submission" date="2020-09" db="EMBL/GenBank/DDBJ databases">
        <title>Bacillus faecalis sp. nov., a moderately halophilic bacterium isolated from cow faeces.</title>
        <authorList>
            <person name="Jiang L."/>
            <person name="Lee J."/>
        </authorList>
    </citation>
    <scope>NUCLEOTIDE SEQUENCE</scope>
    <source>
        <strain evidence="2">AGMB 02131</strain>
    </source>
</reference>
<gene>
    <name evidence="2" type="ORF">IEO70_07830</name>
</gene>
<dbReference type="Proteomes" id="UP000602076">
    <property type="component" value="Unassembled WGS sequence"/>
</dbReference>
<keyword evidence="1" id="KW-1133">Transmembrane helix</keyword>
<feature type="transmembrane region" description="Helical" evidence="1">
    <location>
        <begin position="54"/>
        <end position="72"/>
    </location>
</feature>
<evidence type="ECO:0000256" key="1">
    <source>
        <dbReference type="SAM" id="Phobius"/>
    </source>
</evidence>
<name>A0A927CUX0_9BACI</name>
<dbReference type="EMBL" id="JACXSI010000015">
    <property type="protein sequence ID" value="MBD3108272.1"/>
    <property type="molecule type" value="Genomic_DNA"/>
</dbReference>
<evidence type="ECO:0000313" key="2">
    <source>
        <dbReference type="EMBL" id="MBD3108272.1"/>
    </source>
</evidence>
<sequence>MYTTIIHKLDIANLVFGILAVVTLIWNENAYVEALIIITATLALVASKYRFHRLLIFLTYSCSILFIGIIFSKSTEDVVINGLKMPSNLIWIIAIAIIVGGVCAFFKLGTNSMTALLIAFHILMFISAIKMSANISFIKALWSSNAQLYTVHTYYPILVASLLLGIFLEKYQIEMKKDRRND</sequence>
<organism evidence="2 3">
    <name type="scientific">Peribacillus faecalis</name>
    <dbReference type="NCBI Taxonomy" id="2772559"/>
    <lineage>
        <taxon>Bacteria</taxon>
        <taxon>Bacillati</taxon>
        <taxon>Bacillota</taxon>
        <taxon>Bacilli</taxon>
        <taxon>Bacillales</taxon>
        <taxon>Bacillaceae</taxon>
        <taxon>Peribacillus</taxon>
    </lineage>
</organism>